<dbReference type="EMBL" id="CP053085">
    <property type="protein sequence ID" value="QJR34570.1"/>
    <property type="molecule type" value="Genomic_DNA"/>
</dbReference>
<protein>
    <recommendedName>
        <fullName evidence="3">2-isopropylmalate synthase LeuA allosteric (dimerisation) domain-containing protein</fullName>
    </recommendedName>
</protein>
<evidence type="ECO:0000313" key="1">
    <source>
        <dbReference type="EMBL" id="QJR34570.1"/>
    </source>
</evidence>
<dbReference type="KEGG" id="ggr:HKW67_03070"/>
<keyword evidence="2" id="KW-1185">Reference proteome</keyword>
<evidence type="ECO:0000313" key="2">
    <source>
        <dbReference type="Proteomes" id="UP000500938"/>
    </source>
</evidence>
<accession>A0A6M4IIW7</accession>
<dbReference type="RefSeq" id="WP_171223997.1">
    <property type="nucleotide sequence ID" value="NZ_CP053085.1"/>
</dbReference>
<name>A0A6M4IIW7_9BACT</name>
<sequence>MFLPELLAGSLTTTRVTPNGAAHRLRLLSCRLERGPVATSRVSVEFEGPAESQRIVSRQEGSACPGGDLRLAALATLHAITQATGGALTFELIGVKPVRAFDTTVMMVAVFAQHDGVVTRIVGAAIVEDDQLVATARAALHAANRLSSPLLDQLSSVA</sequence>
<reference evidence="1 2" key="1">
    <citation type="submission" date="2020-05" db="EMBL/GenBank/DDBJ databases">
        <title>Complete genome sequence of Gemmatimonas greenlandica TET16.</title>
        <authorList>
            <person name="Zeng Y."/>
        </authorList>
    </citation>
    <scope>NUCLEOTIDE SEQUENCE [LARGE SCALE GENOMIC DNA]</scope>
    <source>
        <strain evidence="1 2">TET16</strain>
    </source>
</reference>
<organism evidence="1 2">
    <name type="scientific">Gemmatimonas groenlandica</name>
    <dbReference type="NCBI Taxonomy" id="2732249"/>
    <lineage>
        <taxon>Bacteria</taxon>
        <taxon>Pseudomonadati</taxon>
        <taxon>Gemmatimonadota</taxon>
        <taxon>Gemmatimonadia</taxon>
        <taxon>Gemmatimonadales</taxon>
        <taxon>Gemmatimonadaceae</taxon>
        <taxon>Gemmatimonas</taxon>
    </lineage>
</organism>
<gene>
    <name evidence="1" type="ORF">HKW67_03070</name>
</gene>
<dbReference type="Proteomes" id="UP000500938">
    <property type="component" value="Chromosome"/>
</dbReference>
<dbReference type="AlphaFoldDB" id="A0A6M4IIW7"/>
<evidence type="ECO:0008006" key="3">
    <source>
        <dbReference type="Google" id="ProtNLM"/>
    </source>
</evidence>
<proteinExistence type="predicted"/>